<evidence type="ECO:0000313" key="13">
    <source>
        <dbReference type="Proteomes" id="UP000007798"/>
    </source>
</evidence>
<evidence type="ECO:0000256" key="2">
    <source>
        <dbReference type="ARBA" id="ARBA00022737"/>
    </source>
</evidence>
<comment type="similarity">
    <text evidence="6">Belongs to the snail C2H2-type zinc-finger protein family.</text>
</comment>
<feature type="domain" description="C2H2-type" evidence="10">
    <location>
        <begin position="203"/>
        <end position="231"/>
    </location>
</feature>
<dbReference type="GO" id="GO:0000981">
    <property type="term" value="F:DNA-binding transcription factor activity, RNA polymerase II-specific"/>
    <property type="evidence" value="ECO:0007669"/>
    <property type="project" value="TreeGrafter"/>
</dbReference>
<gene>
    <name evidence="12" type="primary">Dwil\GK13292</name>
    <name evidence="12" type="ORF">Dwil_GK13292</name>
</gene>
<evidence type="ECO:0008006" key="14">
    <source>
        <dbReference type="Google" id="ProtNLM"/>
    </source>
</evidence>
<protein>
    <recommendedName>
        <fullName evidence="14">C2H2-type domain-containing protein</fullName>
    </recommendedName>
</protein>
<dbReference type="Gene3D" id="3.30.160.60">
    <property type="entry name" value="Classic Zinc Finger"/>
    <property type="match status" value="2"/>
</dbReference>
<keyword evidence="1 8" id="KW-0479">Metal-binding</keyword>
<evidence type="ECO:0000259" key="10">
    <source>
        <dbReference type="PROSITE" id="PS50157"/>
    </source>
</evidence>
<dbReference type="SUPFAM" id="SSF57716">
    <property type="entry name" value="Glucocorticoid receptor-like (DNA-binding domain)"/>
    <property type="match status" value="1"/>
</dbReference>
<dbReference type="PROSITE" id="PS50157">
    <property type="entry name" value="ZINC_FINGER_C2H2_2"/>
    <property type="match status" value="2"/>
</dbReference>
<feature type="binding site" evidence="8">
    <location>
        <position position="6"/>
    </location>
    <ligand>
        <name>Zn(2+)</name>
        <dbReference type="ChEBI" id="CHEBI:29105"/>
    </ligand>
</feature>
<dbReference type="FunCoup" id="B4NKU7">
    <property type="interactions" value="89"/>
</dbReference>
<dbReference type="InterPro" id="IPR050527">
    <property type="entry name" value="Snail/Krueppel_Znf"/>
</dbReference>
<sequence length="290" mass="33905">MTTHKCRACADTIVTANPKDIFTNENKAVLKNIRSLTGLEFNYSEDLPTHICTCCYLDLQHAALFRERCIKAQQLLLEDPKLELLDENEENQEDEEDEEDKSNVLDPMMEYKMVNELDAVKSPGKRRSKVPLTSNYPRVLIKRLPSPVKKIEAPEFDDPIRRRRKRKPYYTGDKKYTCEHCGWSFRDCGNMLAHRRTHGEPTFQCDECARKFYTQPLLNLHIRVRHRNELPFICKYCGQGFPNSPARCRHERRRIAEYVESDKDEASLVSDGNFDEYDLAESLMADEMDD</sequence>
<dbReference type="eggNOG" id="KOG1721">
    <property type="taxonomic scope" value="Eukaryota"/>
</dbReference>
<keyword evidence="5" id="KW-0539">Nucleus</keyword>
<evidence type="ECO:0000259" key="11">
    <source>
        <dbReference type="PROSITE" id="PS51915"/>
    </source>
</evidence>
<evidence type="ECO:0000256" key="1">
    <source>
        <dbReference type="ARBA" id="ARBA00022723"/>
    </source>
</evidence>
<dbReference type="SMART" id="SM00868">
    <property type="entry name" value="zf-AD"/>
    <property type="match status" value="1"/>
</dbReference>
<evidence type="ECO:0000313" key="12">
    <source>
        <dbReference type="EMBL" id="EDW84158.2"/>
    </source>
</evidence>
<feature type="binding site" evidence="8">
    <location>
        <position position="9"/>
    </location>
    <ligand>
        <name>Zn(2+)</name>
        <dbReference type="ChEBI" id="CHEBI:29105"/>
    </ligand>
</feature>
<reference evidence="12 13" key="1">
    <citation type="journal article" date="2007" name="Nature">
        <title>Evolution of genes and genomes on the Drosophila phylogeny.</title>
        <authorList>
            <consortium name="Drosophila 12 Genomes Consortium"/>
            <person name="Clark A.G."/>
            <person name="Eisen M.B."/>
            <person name="Smith D.R."/>
            <person name="Bergman C.M."/>
            <person name="Oliver B."/>
            <person name="Markow T.A."/>
            <person name="Kaufman T.C."/>
            <person name="Kellis M."/>
            <person name="Gelbart W."/>
            <person name="Iyer V.N."/>
            <person name="Pollard D.A."/>
            <person name="Sackton T.B."/>
            <person name="Larracuente A.M."/>
            <person name="Singh N.D."/>
            <person name="Abad J.P."/>
            <person name="Abt D.N."/>
            <person name="Adryan B."/>
            <person name="Aguade M."/>
            <person name="Akashi H."/>
            <person name="Anderson W.W."/>
            <person name="Aquadro C.F."/>
            <person name="Ardell D.H."/>
            <person name="Arguello R."/>
            <person name="Artieri C.G."/>
            <person name="Barbash D.A."/>
            <person name="Barker D."/>
            <person name="Barsanti P."/>
            <person name="Batterham P."/>
            <person name="Batzoglou S."/>
            <person name="Begun D."/>
            <person name="Bhutkar A."/>
            <person name="Blanco E."/>
            <person name="Bosak S.A."/>
            <person name="Bradley R.K."/>
            <person name="Brand A.D."/>
            <person name="Brent M.R."/>
            <person name="Brooks A.N."/>
            <person name="Brown R.H."/>
            <person name="Butlin R.K."/>
            <person name="Caggese C."/>
            <person name="Calvi B.R."/>
            <person name="Bernardo de Carvalho A."/>
            <person name="Caspi A."/>
            <person name="Castrezana S."/>
            <person name="Celniker S.E."/>
            <person name="Chang J.L."/>
            <person name="Chapple C."/>
            <person name="Chatterji S."/>
            <person name="Chinwalla A."/>
            <person name="Civetta A."/>
            <person name="Clifton S.W."/>
            <person name="Comeron J.M."/>
            <person name="Costello J.C."/>
            <person name="Coyne J.A."/>
            <person name="Daub J."/>
            <person name="David R.G."/>
            <person name="Delcher A.L."/>
            <person name="Delehaunty K."/>
            <person name="Do C.B."/>
            <person name="Ebling H."/>
            <person name="Edwards K."/>
            <person name="Eickbush T."/>
            <person name="Evans J.D."/>
            <person name="Filipski A."/>
            <person name="Findeiss S."/>
            <person name="Freyhult E."/>
            <person name="Fulton L."/>
            <person name="Fulton R."/>
            <person name="Garcia A.C."/>
            <person name="Gardiner A."/>
            <person name="Garfield D.A."/>
            <person name="Garvin B.E."/>
            <person name="Gibson G."/>
            <person name="Gilbert D."/>
            <person name="Gnerre S."/>
            <person name="Godfrey J."/>
            <person name="Good R."/>
            <person name="Gotea V."/>
            <person name="Gravely B."/>
            <person name="Greenberg A.J."/>
            <person name="Griffiths-Jones S."/>
            <person name="Gross S."/>
            <person name="Guigo R."/>
            <person name="Gustafson E.A."/>
            <person name="Haerty W."/>
            <person name="Hahn M.W."/>
            <person name="Halligan D.L."/>
            <person name="Halpern A.L."/>
            <person name="Halter G.M."/>
            <person name="Han M.V."/>
            <person name="Heger A."/>
            <person name="Hillier L."/>
            <person name="Hinrichs A.S."/>
            <person name="Holmes I."/>
            <person name="Hoskins R.A."/>
            <person name="Hubisz M.J."/>
            <person name="Hultmark D."/>
            <person name="Huntley M.A."/>
            <person name="Jaffe D.B."/>
            <person name="Jagadeeshan S."/>
            <person name="Jeck W.R."/>
            <person name="Johnson J."/>
            <person name="Jones C.D."/>
            <person name="Jordan W.C."/>
            <person name="Karpen G.H."/>
            <person name="Kataoka E."/>
            <person name="Keightley P.D."/>
            <person name="Kheradpour P."/>
            <person name="Kirkness E.F."/>
            <person name="Koerich L.B."/>
            <person name="Kristiansen K."/>
            <person name="Kudrna D."/>
            <person name="Kulathinal R.J."/>
            <person name="Kumar S."/>
            <person name="Kwok R."/>
            <person name="Lander E."/>
            <person name="Langley C.H."/>
            <person name="Lapoint R."/>
            <person name="Lazzaro B.P."/>
            <person name="Lee S.J."/>
            <person name="Levesque L."/>
            <person name="Li R."/>
            <person name="Lin C.F."/>
            <person name="Lin M.F."/>
            <person name="Lindblad-Toh K."/>
            <person name="Llopart A."/>
            <person name="Long M."/>
            <person name="Low L."/>
            <person name="Lozovsky E."/>
            <person name="Lu J."/>
            <person name="Luo M."/>
            <person name="Machado C.A."/>
            <person name="Makalowski W."/>
            <person name="Marzo M."/>
            <person name="Matsuda M."/>
            <person name="Matzkin L."/>
            <person name="McAllister B."/>
            <person name="McBride C.S."/>
            <person name="McKernan B."/>
            <person name="McKernan K."/>
            <person name="Mendez-Lago M."/>
            <person name="Minx P."/>
            <person name="Mollenhauer M.U."/>
            <person name="Montooth K."/>
            <person name="Mount S.M."/>
            <person name="Mu X."/>
            <person name="Myers E."/>
            <person name="Negre B."/>
            <person name="Newfeld S."/>
            <person name="Nielsen R."/>
            <person name="Noor M.A."/>
            <person name="O'Grady P."/>
            <person name="Pachter L."/>
            <person name="Papaceit M."/>
            <person name="Parisi M.J."/>
            <person name="Parisi M."/>
            <person name="Parts L."/>
            <person name="Pedersen J.S."/>
            <person name="Pesole G."/>
            <person name="Phillippy A.M."/>
            <person name="Ponting C.P."/>
            <person name="Pop M."/>
            <person name="Porcelli D."/>
            <person name="Powell J.R."/>
            <person name="Prohaska S."/>
            <person name="Pruitt K."/>
            <person name="Puig M."/>
            <person name="Quesneville H."/>
            <person name="Ram K.R."/>
            <person name="Rand D."/>
            <person name="Rasmussen M.D."/>
            <person name="Reed L.K."/>
            <person name="Reenan R."/>
            <person name="Reily A."/>
            <person name="Remington K.A."/>
            <person name="Rieger T.T."/>
            <person name="Ritchie M.G."/>
            <person name="Robin C."/>
            <person name="Rogers Y.H."/>
            <person name="Rohde C."/>
            <person name="Rozas J."/>
            <person name="Rubenfield M.J."/>
            <person name="Ruiz A."/>
            <person name="Russo S."/>
            <person name="Salzberg S.L."/>
            <person name="Sanchez-Gracia A."/>
            <person name="Saranga D.J."/>
            <person name="Sato H."/>
            <person name="Schaeffer S.W."/>
            <person name="Schatz M.C."/>
            <person name="Schlenke T."/>
            <person name="Schwartz R."/>
            <person name="Segarra C."/>
            <person name="Singh R.S."/>
            <person name="Sirot L."/>
            <person name="Sirota M."/>
            <person name="Sisneros N.B."/>
            <person name="Smith C.D."/>
            <person name="Smith T.F."/>
            <person name="Spieth J."/>
            <person name="Stage D.E."/>
            <person name="Stark A."/>
            <person name="Stephan W."/>
            <person name="Strausberg R.L."/>
            <person name="Strempel S."/>
            <person name="Sturgill D."/>
            <person name="Sutton G."/>
            <person name="Sutton G.G."/>
            <person name="Tao W."/>
            <person name="Teichmann S."/>
            <person name="Tobari Y.N."/>
            <person name="Tomimura Y."/>
            <person name="Tsolas J.M."/>
            <person name="Valente V.L."/>
            <person name="Venter E."/>
            <person name="Venter J.C."/>
            <person name="Vicario S."/>
            <person name="Vieira F.G."/>
            <person name="Vilella A.J."/>
            <person name="Villasante A."/>
            <person name="Walenz B."/>
            <person name="Wang J."/>
            <person name="Wasserman M."/>
            <person name="Watts T."/>
            <person name="Wilson D."/>
            <person name="Wilson R.K."/>
            <person name="Wing R.A."/>
            <person name="Wolfner M.F."/>
            <person name="Wong A."/>
            <person name="Wong G.K."/>
            <person name="Wu C.I."/>
            <person name="Wu G."/>
            <person name="Yamamoto D."/>
            <person name="Yang H.P."/>
            <person name="Yang S.P."/>
            <person name="Yorke J.A."/>
            <person name="Yoshida K."/>
            <person name="Zdobnov E."/>
            <person name="Zhang P."/>
            <person name="Zhang Y."/>
            <person name="Zimin A.V."/>
            <person name="Baldwin J."/>
            <person name="Abdouelleil A."/>
            <person name="Abdulkadir J."/>
            <person name="Abebe A."/>
            <person name="Abera B."/>
            <person name="Abreu J."/>
            <person name="Acer S.C."/>
            <person name="Aftuck L."/>
            <person name="Alexander A."/>
            <person name="An P."/>
            <person name="Anderson E."/>
            <person name="Anderson S."/>
            <person name="Arachi H."/>
            <person name="Azer M."/>
            <person name="Bachantsang P."/>
            <person name="Barry A."/>
            <person name="Bayul T."/>
            <person name="Berlin A."/>
            <person name="Bessette D."/>
            <person name="Bloom T."/>
            <person name="Blye J."/>
            <person name="Boguslavskiy L."/>
            <person name="Bonnet C."/>
            <person name="Boukhgalter B."/>
            <person name="Bourzgui I."/>
            <person name="Brown A."/>
            <person name="Cahill P."/>
            <person name="Channer S."/>
            <person name="Cheshatsang Y."/>
            <person name="Chuda L."/>
            <person name="Citroen M."/>
            <person name="Collymore A."/>
            <person name="Cooke P."/>
            <person name="Costello M."/>
            <person name="D'Aco K."/>
            <person name="Daza R."/>
            <person name="De Haan G."/>
            <person name="DeGray S."/>
            <person name="DeMaso C."/>
            <person name="Dhargay N."/>
            <person name="Dooley K."/>
            <person name="Dooley E."/>
            <person name="Doricent M."/>
            <person name="Dorje P."/>
            <person name="Dorjee K."/>
            <person name="Dupes A."/>
            <person name="Elong R."/>
            <person name="Falk J."/>
            <person name="Farina A."/>
            <person name="Faro S."/>
            <person name="Ferguson D."/>
            <person name="Fisher S."/>
            <person name="Foley C.D."/>
            <person name="Franke A."/>
            <person name="Friedrich D."/>
            <person name="Gadbois L."/>
            <person name="Gearin G."/>
            <person name="Gearin C.R."/>
            <person name="Giannoukos G."/>
            <person name="Goode T."/>
            <person name="Graham J."/>
            <person name="Grandbois E."/>
            <person name="Grewal S."/>
            <person name="Gyaltsen K."/>
            <person name="Hafez N."/>
            <person name="Hagos B."/>
            <person name="Hall J."/>
            <person name="Henson C."/>
            <person name="Hollinger A."/>
            <person name="Honan T."/>
            <person name="Huard M.D."/>
            <person name="Hughes L."/>
            <person name="Hurhula B."/>
            <person name="Husby M.E."/>
            <person name="Kamat A."/>
            <person name="Kanga B."/>
            <person name="Kashin S."/>
            <person name="Khazanovich D."/>
            <person name="Kisner P."/>
            <person name="Lance K."/>
            <person name="Lara M."/>
            <person name="Lee W."/>
            <person name="Lennon N."/>
            <person name="Letendre F."/>
            <person name="LeVine R."/>
            <person name="Lipovsky A."/>
            <person name="Liu X."/>
            <person name="Liu J."/>
            <person name="Liu S."/>
            <person name="Lokyitsang T."/>
            <person name="Lokyitsang Y."/>
            <person name="Lubonja R."/>
            <person name="Lui A."/>
            <person name="MacDonald P."/>
            <person name="Magnisalis V."/>
            <person name="Maru K."/>
            <person name="Matthews C."/>
            <person name="McCusker W."/>
            <person name="McDonough S."/>
            <person name="Mehta T."/>
            <person name="Meldrim J."/>
            <person name="Meneus L."/>
            <person name="Mihai O."/>
            <person name="Mihalev A."/>
            <person name="Mihova T."/>
            <person name="Mittelman R."/>
            <person name="Mlenga V."/>
            <person name="Montmayeur A."/>
            <person name="Mulrain L."/>
            <person name="Navidi A."/>
            <person name="Naylor J."/>
            <person name="Negash T."/>
            <person name="Nguyen T."/>
            <person name="Nguyen N."/>
            <person name="Nicol R."/>
            <person name="Norbu C."/>
            <person name="Norbu N."/>
            <person name="Novod N."/>
            <person name="O'Neill B."/>
            <person name="Osman S."/>
            <person name="Markiewicz E."/>
            <person name="Oyono O.L."/>
            <person name="Patti C."/>
            <person name="Phunkhang P."/>
            <person name="Pierre F."/>
            <person name="Priest M."/>
            <person name="Raghuraman S."/>
            <person name="Rege F."/>
            <person name="Reyes R."/>
            <person name="Rise C."/>
            <person name="Rogov P."/>
            <person name="Ross K."/>
            <person name="Ryan E."/>
            <person name="Settipalli S."/>
            <person name="Shea T."/>
            <person name="Sherpa N."/>
            <person name="Shi L."/>
            <person name="Shih D."/>
            <person name="Sparrow T."/>
            <person name="Spaulding J."/>
            <person name="Stalker J."/>
            <person name="Stange-Thomann N."/>
            <person name="Stavropoulos S."/>
            <person name="Stone C."/>
            <person name="Strader C."/>
            <person name="Tesfaye S."/>
            <person name="Thomson T."/>
            <person name="Thoulutsang Y."/>
            <person name="Thoulutsang D."/>
            <person name="Topham K."/>
            <person name="Topping I."/>
            <person name="Tsamla T."/>
            <person name="Vassiliev H."/>
            <person name="Vo A."/>
            <person name="Wangchuk T."/>
            <person name="Wangdi T."/>
            <person name="Weiand M."/>
            <person name="Wilkinson J."/>
            <person name="Wilson A."/>
            <person name="Yadav S."/>
            <person name="Young G."/>
            <person name="Yu Q."/>
            <person name="Zembek L."/>
            <person name="Zhong D."/>
            <person name="Zimmer A."/>
            <person name="Zwirko Z."/>
            <person name="Jaffe D.B."/>
            <person name="Alvarez P."/>
            <person name="Brockman W."/>
            <person name="Butler J."/>
            <person name="Chin C."/>
            <person name="Gnerre S."/>
            <person name="Grabherr M."/>
            <person name="Kleber M."/>
            <person name="Mauceli E."/>
            <person name="MacCallum I."/>
        </authorList>
    </citation>
    <scope>NUCLEOTIDE SEQUENCE [LARGE SCALE GENOMIC DNA]</scope>
    <source>
        <strain evidence="13">Tucson 14030-0811.24</strain>
    </source>
</reference>
<dbReference type="GO" id="GO:0000978">
    <property type="term" value="F:RNA polymerase II cis-regulatory region sequence-specific DNA binding"/>
    <property type="evidence" value="ECO:0007669"/>
    <property type="project" value="TreeGrafter"/>
</dbReference>
<dbReference type="EMBL" id="CH964272">
    <property type="protein sequence ID" value="EDW84158.2"/>
    <property type="molecule type" value="Genomic_DNA"/>
</dbReference>
<keyword evidence="13" id="KW-1185">Reference proteome</keyword>
<evidence type="ECO:0000256" key="7">
    <source>
        <dbReference type="PROSITE-ProRule" id="PRU00042"/>
    </source>
</evidence>
<feature type="binding site" evidence="8">
    <location>
        <position position="52"/>
    </location>
    <ligand>
        <name>Zn(2+)</name>
        <dbReference type="ChEBI" id="CHEBI:29105"/>
    </ligand>
</feature>
<feature type="domain" description="C2H2-type" evidence="10">
    <location>
        <begin position="176"/>
        <end position="198"/>
    </location>
</feature>
<keyword evidence="4 8" id="KW-0862">Zinc</keyword>
<dbReference type="Gene3D" id="3.40.1800.20">
    <property type="match status" value="1"/>
</dbReference>
<keyword evidence="3 7" id="KW-0863">Zinc-finger</keyword>
<dbReference type="InParanoid" id="B4NKU7"/>
<keyword evidence="2" id="KW-0677">Repeat</keyword>
<dbReference type="InterPro" id="IPR012934">
    <property type="entry name" value="Znf_AD"/>
</dbReference>
<evidence type="ECO:0000256" key="8">
    <source>
        <dbReference type="PROSITE-ProRule" id="PRU01263"/>
    </source>
</evidence>
<dbReference type="PANTHER" id="PTHR24388">
    <property type="entry name" value="ZINC FINGER PROTEIN"/>
    <property type="match status" value="1"/>
</dbReference>
<evidence type="ECO:0000256" key="9">
    <source>
        <dbReference type="SAM" id="MobiDB-lite"/>
    </source>
</evidence>
<dbReference type="SMART" id="SM00355">
    <property type="entry name" value="ZnF_C2H2"/>
    <property type="match status" value="3"/>
</dbReference>
<accession>B4NKU7</accession>
<feature type="domain" description="ZAD" evidence="11">
    <location>
        <begin position="4"/>
        <end position="79"/>
    </location>
</feature>
<dbReference type="FunFam" id="3.30.160.60:FF:000100">
    <property type="entry name" value="Zinc finger 45-like"/>
    <property type="match status" value="1"/>
</dbReference>
<dbReference type="PANTHER" id="PTHR24388:SF53">
    <property type="entry name" value="CHORION TRANSCRIPTION FACTOR CF2-RELATED"/>
    <property type="match status" value="1"/>
</dbReference>
<dbReference type="PROSITE" id="PS00028">
    <property type="entry name" value="ZINC_FINGER_C2H2_1"/>
    <property type="match status" value="2"/>
</dbReference>
<dbReference type="SMR" id="B4NKU7"/>
<dbReference type="Pfam" id="PF00096">
    <property type="entry name" value="zf-C2H2"/>
    <property type="match status" value="2"/>
</dbReference>
<dbReference type="Proteomes" id="UP000007798">
    <property type="component" value="Unassembled WGS sequence"/>
</dbReference>
<name>B4NKU7_DROWI</name>
<feature type="compositionally biased region" description="Acidic residues" evidence="9">
    <location>
        <begin position="85"/>
        <end position="100"/>
    </location>
</feature>
<dbReference type="HOGENOM" id="CLU_002678_94_3_1"/>
<dbReference type="SUPFAM" id="SSF57667">
    <property type="entry name" value="beta-beta-alpha zinc fingers"/>
    <property type="match status" value="2"/>
</dbReference>
<dbReference type="InterPro" id="IPR036236">
    <property type="entry name" value="Znf_C2H2_sf"/>
</dbReference>
<dbReference type="OrthoDB" id="6077919at2759"/>
<dbReference type="Pfam" id="PF07776">
    <property type="entry name" value="zf-AD"/>
    <property type="match status" value="1"/>
</dbReference>
<dbReference type="AlphaFoldDB" id="B4NKU7"/>
<dbReference type="GO" id="GO:0005634">
    <property type="term" value="C:nucleus"/>
    <property type="evidence" value="ECO:0007669"/>
    <property type="project" value="InterPro"/>
</dbReference>
<dbReference type="GO" id="GO:0008270">
    <property type="term" value="F:zinc ion binding"/>
    <property type="evidence" value="ECO:0007669"/>
    <property type="project" value="UniProtKB-UniRule"/>
</dbReference>
<evidence type="ECO:0000256" key="4">
    <source>
        <dbReference type="ARBA" id="ARBA00022833"/>
    </source>
</evidence>
<dbReference type="PROSITE" id="PS51915">
    <property type="entry name" value="ZAD"/>
    <property type="match status" value="1"/>
</dbReference>
<dbReference type="STRING" id="7260.B4NKU7"/>
<evidence type="ECO:0000256" key="6">
    <source>
        <dbReference type="ARBA" id="ARBA00037948"/>
    </source>
</evidence>
<feature type="binding site" evidence="8">
    <location>
        <position position="55"/>
    </location>
    <ligand>
        <name>Zn(2+)</name>
        <dbReference type="ChEBI" id="CHEBI:29105"/>
    </ligand>
</feature>
<evidence type="ECO:0000256" key="5">
    <source>
        <dbReference type="ARBA" id="ARBA00023242"/>
    </source>
</evidence>
<dbReference type="InterPro" id="IPR013087">
    <property type="entry name" value="Znf_C2H2_type"/>
</dbReference>
<proteinExistence type="inferred from homology"/>
<feature type="region of interest" description="Disordered" evidence="9">
    <location>
        <begin position="84"/>
        <end position="103"/>
    </location>
</feature>
<organism evidence="12 13">
    <name type="scientific">Drosophila willistoni</name>
    <name type="common">Fruit fly</name>
    <dbReference type="NCBI Taxonomy" id="7260"/>
    <lineage>
        <taxon>Eukaryota</taxon>
        <taxon>Metazoa</taxon>
        <taxon>Ecdysozoa</taxon>
        <taxon>Arthropoda</taxon>
        <taxon>Hexapoda</taxon>
        <taxon>Insecta</taxon>
        <taxon>Pterygota</taxon>
        <taxon>Neoptera</taxon>
        <taxon>Endopterygota</taxon>
        <taxon>Diptera</taxon>
        <taxon>Brachycera</taxon>
        <taxon>Muscomorpha</taxon>
        <taxon>Ephydroidea</taxon>
        <taxon>Drosophilidae</taxon>
        <taxon>Drosophila</taxon>
        <taxon>Sophophora</taxon>
    </lineage>
</organism>
<evidence type="ECO:0000256" key="3">
    <source>
        <dbReference type="ARBA" id="ARBA00022771"/>
    </source>
</evidence>